<evidence type="ECO:0000313" key="5">
    <source>
        <dbReference type="EMBL" id="TFB01571.1"/>
    </source>
</evidence>
<dbReference type="SUPFAM" id="SSF53167">
    <property type="entry name" value="Purine and uridine phosphorylases"/>
    <property type="match status" value="2"/>
</dbReference>
<feature type="repeat" description="ANK" evidence="2">
    <location>
        <begin position="1013"/>
        <end position="1045"/>
    </location>
</feature>
<proteinExistence type="predicted"/>
<dbReference type="PROSITE" id="PS50206">
    <property type="entry name" value="RHODANESE_3"/>
    <property type="match status" value="1"/>
</dbReference>
<feature type="repeat" description="ANK" evidence="2">
    <location>
        <begin position="946"/>
        <end position="979"/>
    </location>
</feature>
<dbReference type="SUPFAM" id="SSF52540">
    <property type="entry name" value="P-loop containing nucleoside triphosphate hydrolases"/>
    <property type="match status" value="1"/>
</dbReference>
<dbReference type="SMART" id="SM00450">
    <property type="entry name" value="RHOD"/>
    <property type="match status" value="1"/>
</dbReference>
<dbReference type="PANTHER" id="PTHR46082">
    <property type="entry name" value="ATP/GTP-BINDING PROTEIN-RELATED"/>
    <property type="match status" value="1"/>
</dbReference>
<dbReference type="RefSeq" id="XP_073557772.1">
    <property type="nucleotide sequence ID" value="XM_073703836.1"/>
</dbReference>
<dbReference type="SUPFAM" id="SSF48403">
    <property type="entry name" value="Ankyrin repeat"/>
    <property type="match status" value="1"/>
</dbReference>
<organism evidence="5 6">
    <name type="scientific">Trichoderma ghanense</name>
    <dbReference type="NCBI Taxonomy" id="65468"/>
    <lineage>
        <taxon>Eukaryota</taxon>
        <taxon>Fungi</taxon>
        <taxon>Dikarya</taxon>
        <taxon>Ascomycota</taxon>
        <taxon>Pezizomycotina</taxon>
        <taxon>Sordariomycetes</taxon>
        <taxon>Hypocreomycetidae</taxon>
        <taxon>Hypocreales</taxon>
        <taxon>Hypocreaceae</taxon>
        <taxon>Trichoderma</taxon>
    </lineage>
</organism>
<dbReference type="Gene3D" id="3.40.50.1580">
    <property type="entry name" value="Nucleoside phosphorylase domain"/>
    <property type="match status" value="2"/>
</dbReference>
<dbReference type="PANTHER" id="PTHR46082:SF11">
    <property type="entry name" value="AAA+ ATPASE DOMAIN-CONTAINING PROTEIN-RELATED"/>
    <property type="match status" value="1"/>
</dbReference>
<dbReference type="Pfam" id="PF12796">
    <property type="entry name" value="Ank_2"/>
    <property type="match status" value="2"/>
</dbReference>
<feature type="repeat" description="ANK" evidence="2">
    <location>
        <begin position="1079"/>
        <end position="1111"/>
    </location>
</feature>
<dbReference type="Gene3D" id="3.40.50.300">
    <property type="entry name" value="P-loop containing nucleotide triphosphate hydrolases"/>
    <property type="match status" value="1"/>
</dbReference>
<dbReference type="InterPro" id="IPR000845">
    <property type="entry name" value="Nucleoside_phosphorylase_d"/>
</dbReference>
<dbReference type="Pfam" id="PF00023">
    <property type="entry name" value="Ank"/>
    <property type="match status" value="1"/>
</dbReference>
<evidence type="ECO:0000259" key="4">
    <source>
        <dbReference type="PROSITE" id="PS50206"/>
    </source>
</evidence>
<keyword evidence="6" id="KW-1185">Reference proteome</keyword>
<keyword evidence="1" id="KW-0677">Repeat</keyword>
<dbReference type="GeneID" id="300578286"/>
<dbReference type="Pfam" id="PF00581">
    <property type="entry name" value="Rhodanese"/>
    <property type="match status" value="1"/>
</dbReference>
<dbReference type="Gene3D" id="3.40.250.10">
    <property type="entry name" value="Rhodanese-like domain"/>
    <property type="match status" value="1"/>
</dbReference>
<accession>A0ABY2H1A4</accession>
<feature type="region of interest" description="Disordered" evidence="3">
    <location>
        <begin position="1327"/>
        <end position="1359"/>
    </location>
</feature>
<dbReference type="InterPro" id="IPR056884">
    <property type="entry name" value="NPHP3-like_N"/>
</dbReference>
<protein>
    <submittedName>
        <fullName evidence="5">Ankyrin repeat protein</fullName>
    </submittedName>
</protein>
<dbReference type="Proteomes" id="UP001642720">
    <property type="component" value="Unassembled WGS sequence"/>
</dbReference>
<dbReference type="PROSITE" id="PS50297">
    <property type="entry name" value="ANK_REP_REGION"/>
    <property type="match status" value="5"/>
</dbReference>
<dbReference type="PROSITE" id="PS50088">
    <property type="entry name" value="ANK_REPEAT"/>
    <property type="match status" value="5"/>
</dbReference>
<dbReference type="Gene3D" id="1.25.40.20">
    <property type="entry name" value="Ankyrin repeat-containing domain"/>
    <property type="match status" value="1"/>
</dbReference>
<feature type="region of interest" description="Disordered" evidence="3">
    <location>
        <begin position="1"/>
        <end position="25"/>
    </location>
</feature>
<dbReference type="InterPro" id="IPR001763">
    <property type="entry name" value="Rhodanese-like_dom"/>
</dbReference>
<dbReference type="InterPro" id="IPR036873">
    <property type="entry name" value="Rhodanese-like_dom_sf"/>
</dbReference>
<evidence type="ECO:0000256" key="2">
    <source>
        <dbReference type="PROSITE-ProRule" id="PRU00023"/>
    </source>
</evidence>
<dbReference type="Pfam" id="PF01048">
    <property type="entry name" value="PNP_UDP_1"/>
    <property type="match status" value="2"/>
</dbReference>
<dbReference type="EMBL" id="PPTA01000008">
    <property type="protein sequence ID" value="TFB01571.1"/>
    <property type="molecule type" value="Genomic_DNA"/>
</dbReference>
<dbReference type="InterPro" id="IPR036770">
    <property type="entry name" value="Ankyrin_rpt-contain_sf"/>
</dbReference>
<evidence type="ECO:0000256" key="3">
    <source>
        <dbReference type="SAM" id="MobiDB-lite"/>
    </source>
</evidence>
<feature type="repeat" description="ANK" evidence="2">
    <location>
        <begin position="1046"/>
        <end position="1078"/>
    </location>
</feature>
<keyword evidence="2" id="KW-0040">ANK repeat</keyword>
<name>A0ABY2H1A4_9HYPO</name>
<dbReference type="InterPro" id="IPR035994">
    <property type="entry name" value="Nucleoside_phosphorylase_sf"/>
</dbReference>
<dbReference type="PRINTS" id="PR01415">
    <property type="entry name" value="ANKYRIN"/>
</dbReference>
<sequence length="2619" mass="292310">MDGKRFWHEDDAETTSSHPPKQQRTFHHDLGNVAHNSRNGSPNPRLNQYTIAWICALHIEMAAARAMLDEVHEALPTYADDSNTYILGSIKQHNVVIACLPEAQYGTNNAANVVTNMKRTFSSIRAGLMVGIGGGVPSKADVRLGDIVVGTRVMQYDLGKIGVYEQLQRTAIPRFPHQSLLTLMTTLRSEHKLGTSRVPSILREKLEGHSEYDRPSSPDRLFHATYDHESPMASCDGCDHSKLALRSTRISDDPNIHYGAIASGNQVMKHGMTRDLVAQELDIICFEMEAAGLMDVLPCLPIRGICDYSDSHKSKKWQRYAAATAAAYARELLEGLPVAGSPQVAEPKYVPSPTPRNVPHDRRQQLLDSLRFEEIDYRQMNIKAAHAKTCHWFLQHPDYQAWLDPQKLAYHHGFLWIRGKPCAGKSTIMKFIYLKTKRGHHHQPSIIASFFFNARGAYLERSVSGMYRSLLWQLLDGFPDLQQVFDDADLLPRNQSDCPSLNVLKDLFHSAISNLGQRSFTCFVDALDECDELQVRDMVQYFEELAEHCTDIGVRLQICFSSRHYPHINIQRGIQLTLEDQRGHVKDLDNYIQSHLRIDKPVLFEELRQQILKKAAGVFLWVVLVVNILNKENQLGSGRQVLRKRLEQIPGDLWQVFKDILSRDRKSMDDLLLCILWILYAKRPLRPEEYYHAFWSGKRLKDQADPEIPAATASDSSDCVNRCVISYSKGLAEITKVKQPTVQFIHESVRDFLIKEGGLYELWPDLGFDWEGRSHEMLKQCCNLYMNHHSVRVSLSTVLSEAQSNHQTKPSNQYPFLEYASQNVLYHANAAADTIPQDEFLSRFPVPDWINTNNFFEKFKVRQYSPDASLLYLLADKGFSALIRTRLKEDSHTHVFGERYGYPLFAALANGNKDAVAALLSSPSSTCDGVDITEGLNSRKDLKEYKNRTPLSWAAQDGRAGIVKLLLIDKGADINGSDRDGWTPLLRASWKGHEAVARLLIDKGADINGSDRDGWTSLLRASENGHEAVARLLIDKGADINAQGGRYCNALQAAAFRGHQEIIKLLLDKGADINAQGGEYGNALQAAAQGGHQDIVMLLLDLGADINAQGDQTTLSSVARDGHEATAKLLLATKGADNAPQETLLVPAAPPTDSGYGSVFTMEIDHDSPGKHGDQAAAKSEQELVEQDVNDTATEYSNMSSITSARKQQYIEELAGDLFSKINWLKVDEKTQTEVLAILPELLQAFALKLGHDAPTQMHRDVMVFVHRHRGDIAEVFENISFERDEEDLEKSTNVSDDMSLQDLMALWKEKDNYTGVSAGERIRLDDIDSDESEIGSSSPDLETGDDKSEMRFKSPDAEAEVEEIEDDEMPDSWLRAYREFIPSTEAYEWLLTRLRRELRLVSAEPHTIQAIRATIMSSLPTARRISRKVTSQSCSARFELDWDIFEFFQTQRYSTPPDQVLEGVITLTGSCHDAQAATCAQYIRQTWPLTGEAIVQLVKEVLRGGEGHSHLCKISDGTTLTAWTSGSKFVVEADGVAISLAETAEQLAWLGAALRTSPRQSGLVYCTPIITSILQNSAQSQTSATDITCRIGFTMEEVPKPPSNTNGQCWHDIFRNPVVVKGYPIPQRTEWETGLEMSLNIMAGLARTQRVDRFKENVYIKGFSTMLVPTKRNEDILCWHLIYKKDGSRISYLDGSVDREQHFGSLDLENFRHVLGWCSEAKFYAGSSQAGHPDTYSRLPKPHEGCALAKTRVSAGRMIIGGPAFAIGDKDTPAQVSRSGYIPRLEWISTKFVLLWDEDDKRGWLINGTSALLHVLRASLEYGSKGKFRSALLCKSEDLEESPTPFTADSAVDVLINPNNRNLKLYREGDGHLLLESLIERFYNVLEKLIDHQIDIAGEGGRNLTDKPRRHLEGWDFEDLAKKQDPLYPCVATLNAAGKGWVDFTRAIHAVTLIGRGFGDMIRPAGVNFCEYWAELPKRQYYIASCLSDLAEVMREQVSYGDNRVRLSDNLIWHTPTTVFTSCQCKGALGGDHCDPVQTLFPLPLSTRLLPRKHPIQREANGAVIFGYSSCFSWVWGDTGHPQEGKLNEGASSSNAVEMDKYSPPDSGIGPSLAWSGSEGRLLSPSRSSTRRLMWAPSESHNDTMTPNSSAFVKQKRYGRHQYQVGIICALPKELMAVRALFDDDHDTPAALRFDTNQYSLGVMEQHWIVAACLPNGEYGTNSAASVATNMLRSFTSIRFCLLVGIGGGAPSEKNDIRLGDVVVSRPTGNCPGVIQHDLGKEKEGRPFERTGSLRPPPRVLNTAVSSLCSDPTLPLDPLAPHLGAIAARLEGFPKYKRPEKPDVLFQAACASCQVRQVSQEECSHLRQRVPRLTVAPVIHYGLIASGNRVVKDAAIRDRLAEDGVLCIEMEAAGVLNTVDGLVIRGICDYCDAQKNDDWQEYAAAAAAAYAKLLLRFNAKAYPSAWCKKHPRDTKARTYLTRISPAQLVTELQISSARSPTHIVDIRPAAQREREGAFAFPSAPLFNAFATKHTISIIERNVLEWRLDPQSDARIKEIVDEFGYDTRIVVSCSEGYTSSLAARELQKLGLSRATDLDGGYCAWREYREVKEADGAMAR</sequence>
<reference evidence="5 6" key="1">
    <citation type="submission" date="2018-01" db="EMBL/GenBank/DDBJ databases">
        <title>Genome characterization of the sugarcane-associated fungus Trichoderma ghanense CCMA-1212 and their application in lignocelulose bioconversion.</title>
        <authorList>
            <person name="Steindorff A.S."/>
            <person name="Mendes T.D."/>
            <person name="Vilela E.S.D."/>
            <person name="Rodrigues D.S."/>
            <person name="Formighieri E.F."/>
            <person name="Melo I.S."/>
            <person name="Favaro L.C.L."/>
        </authorList>
    </citation>
    <scope>NUCLEOTIDE SEQUENCE [LARGE SCALE GENOMIC DNA]</scope>
    <source>
        <strain evidence="5 6">CCMA-1212</strain>
    </source>
</reference>
<comment type="caution">
    <text evidence="5">The sequence shown here is derived from an EMBL/GenBank/DDBJ whole genome shotgun (WGS) entry which is preliminary data.</text>
</comment>
<feature type="region of interest" description="Disordered" evidence="3">
    <location>
        <begin position="2086"/>
        <end position="2130"/>
    </location>
</feature>
<dbReference type="InterPro" id="IPR027417">
    <property type="entry name" value="P-loop_NTPase"/>
</dbReference>
<dbReference type="InterPro" id="IPR002110">
    <property type="entry name" value="Ankyrin_rpt"/>
</dbReference>
<feature type="repeat" description="ANK" evidence="2">
    <location>
        <begin position="980"/>
        <end position="1012"/>
    </location>
</feature>
<evidence type="ECO:0000256" key="1">
    <source>
        <dbReference type="ARBA" id="ARBA00022737"/>
    </source>
</evidence>
<feature type="compositionally biased region" description="Polar residues" evidence="3">
    <location>
        <begin position="14"/>
        <end position="23"/>
    </location>
</feature>
<dbReference type="SMART" id="SM00248">
    <property type="entry name" value="ANK"/>
    <property type="match status" value="7"/>
</dbReference>
<dbReference type="Pfam" id="PF24883">
    <property type="entry name" value="NPHP3_N"/>
    <property type="match status" value="1"/>
</dbReference>
<dbReference type="SUPFAM" id="SSF52821">
    <property type="entry name" value="Rhodanese/Cell cycle control phosphatase"/>
    <property type="match status" value="1"/>
</dbReference>
<feature type="compositionally biased region" description="Basic and acidic residues" evidence="3">
    <location>
        <begin position="1345"/>
        <end position="1357"/>
    </location>
</feature>
<gene>
    <name evidence="5" type="ORF">CCMA1212_006628</name>
</gene>
<dbReference type="InterPro" id="IPR053137">
    <property type="entry name" value="NLR-like"/>
</dbReference>
<feature type="domain" description="Rhodanese" evidence="4">
    <location>
        <begin position="2498"/>
        <end position="2613"/>
    </location>
</feature>
<evidence type="ECO:0000313" key="6">
    <source>
        <dbReference type="Proteomes" id="UP001642720"/>
    </source>
</evidence>